<feature type="compositionally biased region" description="Polar residues" evidence="1">
    <location>
        <begin position="927"/>
        <end position="937"/>
    </location>
</feature>
<evidence type="ECO:0000256" key="1">
    <source>
        <dbReference type="SAM" id="MobiDB-lite"/>
    </source>
</evidence>
<keyword evidence="3" id="KW-1185">Reference proteome</keyword>
<sequence>MGCRSSEIYRNSIQPKEARNNESNPSGCQCNQIFDGSFPFKDLPPPVPPDGRADLWELQFCRWWGWNWVRKKESTTEQKNTQMEQLKCTKYPRVLNDEENSHSPNKLPGPAKSKKVSSNKESEVNTYFVTPLTPTEQFKTMCKCLLGKNKTPSEMAKLYNTPSTSMVTFKQHESMAYGSGKKSAVICKNLSKCGKRQHKEKTKEIRSKKKFPSRHKSEESTATYFSTTDSVPSCIDNHKRCLNTEDSVEYLTVKLLQQQISKSGLCPCQKLPPNDVAKSIGNESKNYYGQETKQTQTGLKEEEPPTRDYQPLCSDKLIKLKGRKNKTICIMVCCCGSCNNKDNSNESKPKQPTECVTDCTSTQPETCTCKNCFNFYRQTEQSAKPVLKSPANDIDANGLTDWAATQSETYKCKNDPKLCWQEKEVPGLKLPASDIGTYHFTDWTITQKESGIDKNYSKLNWQQEQSVKPEMKPPANDDNNAQRSTDWTAMQKEICRCKNCSKSCWQQKKEVKSELKLPTNDIDAYILTNWAATRNEIFPCKNYPKFCLQQKEPVKHELQHPANYINTNPLTFGSKKLLKFGTPKDYPWMQKTDSIGTITSLNNIVNHTNTFQTIYDWLDVENQQTQPAFKFKDLVDFTDNLSFLNTTSTQKKPNADERIILDAVCDVILQDHEDKTQELWDKLNLDILSNPNYQDWGVLCNLNEDNDVYRNLSNVGGQVPDLVTEKALQKDVGVQFFRKPDLSTVLELADAKTLDSTVNNLIENVFFQSDDKLDTKYYKDTNAVRDLEFMRTELLPCENSSIFRTTSKRLSETEDRSNTKKIKHEALENECIEDIVNESKTKSADLQKMLHVVPQLKLSQASQENLSKRKYSISPNNFNIITNDNSFITKSCSGILSETVFDQLFHNESATDGENLDTKSRDHLNEKSNLSEQYSSL</sequence>
<gene>
    <name evidence="2" type="ORF">ABEB36_003358</name>
</gene>
<evidence type="ECO:0000313" key="3">
    <source>
        <dbReference type="Proteomes" id="UP001566132"/>
    </source>
</evidence>
<feature type="region of interest" description="Disordered" evidence="1">
    <location>
        <begin position="198"/>
        <end position="223"/>
    </location>
</feature>
<dbReference type="EMBL" id="JBDJPC010000002">
    <property type="protein sequence ID" value="KAL1514031.1"/>
    <property type="molecule type" value="Genomic_DNA"/>
</dbReference>
<reference evidence="2 3" key="1">
    <citation type="submission" date="2024-05" db="EMBL/GenBank/DDBJ databases">
        <title>Genetic variation in Jamaican populations of the coffee berry borer (Hypothenemus hampei).</title>
        <authorList>
            <person name="Errbii M."/>
            <person name="Myrie A."/>
        </authorList>
    </citation>
    <scope>NUCLEOTIDE SEQUENCE [LARGE SCALE GENOMIC DNA]</scope>
    <source>
        <strain evidence="2">JA-Hopewell-2020-01-JO</strain>
        <tissue evidence="2">Whole body</tissue>
    </source>
</reference>
<protein>
    <submittedName>
        <fullName evidence="2">Uncharacterized protein</fullName>
    </submittedName>
</protein>
<comment type="caution">
    <text evidence="2">The sequence shown here is derived from an EMBL/GenBank/DDBJ whole genome shotgun (WGS) entry which is preliminary data.</text>
</comment>
<feature type="compositionally biased region" description="Basic residues" evidence="1">
    <location>
        <begin position="198"/>
        <end position="214"/>
    </location>
</feature>
<feature type="compositionally biased region" description="Basic and acidic residues" evidence="1">
    <location>
        <begin position="916"/>
        <end position="926"/>
    </location>
</feature>
<dbReference type="Proteomes" id="UP001566132">
    <property type="component" value="Unassembled WGS sequence"/>
</dbReference>
<accession>A0ABD1F8W5</accession>
<name>A0ABD1F8W5_HYPHA</name>
<evidence type="ECO:0000313" key="2">
    <source>
        <dbReference type="EMBL" id="KAL1514031.1"/>
    </source>
</evidence>
<dbReference type="AlphaFoldDB" id="A0ABD1F8W5"/>
<proteinExistence type="predicted"/>
<feature type="region of interest" description="Disordered" evidence="1">
    <location>
        <begin position="911"/>
        <end position="937"/>
    </location>
</feature>
<feature type="region of interest" description="Disordered" evidence="1">
    <location>
        <begin position="97"/>
        <end position="120"/>
    </location>
</feature>
<organism evidence="2 3">
    <name type="scientific">Hypothenemus hampei</name>
    <name type="common">Coffee berry borer</name>
    <dbReference type="NCBI Taxonomy" id="57062"/>
    <lineage>
        <taxon>Eukaryota</taxon>
        <taxon>Metazoa</taxon>
        <taxon>Ecdysozoa</taxon>
        <taxon>Arthropoda</taxon>
        <taxon>Hexapoda</taxon>
        <taxon>Insecta</taxon>
        <taxon>Pterygota</taxon>
        <taxon>Neoptera</taxon>
        <taxon>Endopterygota</taxon>
        <taxon>Coleoptera</taxon>
        <taxon>Polyphaga</taxon>
        <taxon>Cucujiformia</taxon>
        <taxon>Curculionidae</taxon>
        <taxon>Scolytinae</taxon>
        <taxon>Hypothenemus</taxon>
    </lineage>
</organism>